<dbReference type="PANTHER" id="PTHR45721">
    <property type="entry name" value="LAMIN DM0-RELATED"/>
    <property type="match status" value="1"/>
</dbReference>
<reference evidence="3" key="1">
    <citation type="submission" date="2023-10" db="EMBL/GenBank/DDBJ databases">
        <title>Genome assembly of Pristionchus species.</title>
        <authorList>
            <person name="Yoshida K."/>
            <person name="Sommer R.J."/>
        </authorList>
    </citation>
    <scope>NUCLEOTIDE SEQUENCE</scope>
    <source>
        <strain evidence="3">RS0144</strain>
    </source>
</reference>
<dbReference type="GO" id="GO:0090435">
    <property type="term" value="P:protein localization to nuclear envelope"/>
    <property type="evidence" value="ECO:0007669"/>
    <property type="project" value="TreeGrafter"/>
</dbReference>
<sequence length="95" mass="10599">QNGNRWDEDIGGFKLKRRVDDLPEAVYSIPNRIVIRAGEFIKICTRSREATKYGNNIIVDGEPTWDVGCRVETSLVDQNGVVIAMCTMLAVGVML</sequence>
<name>A0AAV5SST4_9BILA</name>
<dbReference type="SUPFAM" id="SSF74853">
    <property type="entry name" value="Lamin A/C globular tail domain"/>
    <property type="match status" value="1"/>
</dbReference>
<dbReference type="GO" id="GO:0051664">
    <property type="term" value="P:nuclear pore localization"/>
    <property type="evidence" value="ECO:0007669"/>
    <property type="project" value="TreeGrafter"/>
</dbReference>
<protein>
    <recommendedName>
        <fullName evidence="2">LTD domain-containing protein</fullName>
    </recommendedName>
</protein>
<dbReference type="PROSITE" id="PS51841">
    <property type="entry name" value="LTD"/>
    <property type="match status" value="1"/>
</dbReference>
<evidence type="ECO:0000313" key="4">
    <source>
        <dbReference type="Proteomes" id="UP001432027"/>
    </source>
</evidence>
<dbReference type="GO" id="GO:0006998">
    <property type="term" value="P:nuclear envelope organization"/>
    <property type="evidence" value="ECO:0007669"/>
    <property type="project" value="TreeGrafter"/>
</dbReference>
<organism evidence="3 4">
    <name type="scientific">Pristionchus entomophagus</name>
    <dbReference type="NCBI Taxonomy" id="358040"/>
    <lineage>
        <taxon>Eukaryota</taxon>
        <taxon>Metazoa</taxon>
        <taxon>Ecdysozoa</taxon>
        <taxon>Nematoda</taxon>
        <taxon>Chromadorea</taxon>
        <taxon>Rhabditida</taxon>
        <taxon>Rhabditina</taxon>
        <taxon>Diplogasteromorpha</taxon>
        <taxon>Diplogasteroidea</taxon>
        <taxon>Neodiplogasteridae</taxon>
        <taxon>Pristionchus</taxon>
    </lineage>
</organism>
<keyword evidence="1" id="KW-0175">Coiled coil</keyword>
<gene>
    <name evidence="3" type="ORF">PENTCL1PPCAC_5434</name>
</gene>
<dbReference type="Gene3D" id="2.60.40.1260">
    <property type="entry name" value="Lamin Tail domain"/>
    <property type="match status" value="1"/>
</dbReference>
<dbReference type="GO" id="GO:0007097">
    <property type="term" value="P:nuclear migration"/>
    <property type="evidence" value="ECO:0007669"/>
    <property type="project" value="TreeGrafter"/>
</dbReference>
<comment type="caution">
    <text evidence="3">The sequence shown here is derived from an EMBL/GenBank/DDBJ whole genome shotgun (WGS) entry which is preliminary data.</text>
</comment>
<evidence type="ECO:0000313" key="3">
    <source>
        <dbReference type="EMBL" id="GMS83259.1"/>
    </source>
</evidence>
<accession>A0AAV5SST4</accession>
<dbReference type="InterPro" id="IPR036415">
    <property type="entry name" value="Lamin_tail_dom_sf"/>
</dbReference>
<feature type="non-terminal residue" evidence="3">
    <location>
        <position position="95"/>
    </location>
</feature>
<evidence type="ECO:0000259" key="2">
    <source>
        <dbReference type="PROSITE" id="PS51841"/>
    </source>
</evidence>
<evidence type="ECO:0000256" key="1">
    <source>
        <dbReference type="ARBA" id="ARBA00023054"/>
    </source>
</evidence>
<dbReference type="GO" id="GO:0005652">
    <property type="term" value="C:nuclear lamina"/>
    <property type="evidence" value="ECO:0007669"/>
    <property type="project" value="TreeGrafter"/>
</dbReference>
<dbReference type="Proteomes" id="UP001432027">
    <property type="component" value="Unassembled WGS sequence"/>
</dbReference>
<feature type="domain" description="LTD" evidence="2">
    <location>
        <begin position="1"/>
        <end position="90"/>
    </location>
</feature>
<proteinExistence type="predicted"/>
<feature type="non-terminal residue" evidence="3">
    <location>
        <position position="1"/>
    </location>
</feature>
<keyword evidence="4" id="KW-1185">Reference proteome</keyword>
<dbReference type="GO" id="GO:0005200">
    <property type="term" value="F:structural constituent of cytoskeleton"/>
    <property type="evidence" value="ECO:0007669"/>
    <property type="project" value="TreeGrafter"/>
</dbReference>
<dbReference type="PANTHER" id="PTHR45721:SF12">
    <property type="entry name" value="INTERMEDIATE FILAMENT PROTEIN IFA-1"/>
    <property type="match status" value="1"/>
</dbReference>
<dbReference type="GO" id="GO:0031507">
    <property type="term" value="P:heterochromatin formation"/>
    <property type="evidence" value="ECO:0007669"/>
    <property type="project" value="TreeGrafter"/>
</dbReference>
<dbReference type="EMBL" id="BTSX01000002">
    <property type="protein sequence ID" value="GMS83259.1"/>
    <property type="molecule type" value="Genomic_DNA"/>
</dbReference>
<dbReference type="AlphaFoldDB" id="A0AAV5SST4"/>
<dbReference type="InterPro" id="IPR001322">
    <property type="entry name" value="Lamin_tail_dom"/>
</dbReference>